<dbReference type="SUPFAM" id="SSF161098">
    <property type="entry name" value="MetI-like"/>
    <property type="match status" value="1"/>
</dbReference>
<evidence type="ECO:0000259" key="9">
    <source>
        <dbReference type="PROSITE" id="PS50928"/>
    </source>
</evidence>
<evidence type="ECO:0000256" key="6">
    <source>
        <dbReference type="ARBA" id="ARBA00022989"/>
    </source>
</evidence>
<proteinExistence type="inferred from homology"/>
<evidence type="ECO:0000313" key="10">
    <source>
        <dbReference type="EMBL" id="TWI23758.1"/>
    </source>
</evidence>
<evidence type="ECO:0000256" key="4">
    <source>
        <dbReference type="ARBA" id="ARBA00022475"/>
    </source>
</evidence>
<gene>
    <name evidence="10" type="ORF">IQ26_06420</name>
</gene>
<dbReference type="Proteomes" id="UP000317122">
    <property type="component" value="Unassembled WGS sequence"/>
</dbReference>
<dbReference type="InterPro" id="IPR000515">
    <property type="entry name" value="MetI-like"/>
</dbReference>
<keyword evidence="5 8" id="KW-0812">Transmembrane</keyword>
<feature type="transmembrane region" description="Helical" evidence="8">
    <location>
        <begin position="246"/>
        <end position="265"/>
    </location>
</feature>
<comment type="subcellular location">
    <subcellularLocation>
        <location evidence="1 8">Cell membrane</location>
        <topology evidence="1 8">Multi-pass membrane protein</topology>
    </subcellularLocation>
</comment>
<evidence type="ECO:0000256" key="3">
    <source>
        <dbReference type="ARBA" id="ARBA00022448"/>
    </source>
</evidence>
<evidence type="ECO:0000256" key="5">
    <source>
        <dbReference type="ARBA" id="ARBA00022692"/>
    </source>
</evidence>
<dbReference type="Gene3D" id="1.10.3720.10">
    <property type="entry name" value="MetI-like"/>
    <property type="match status" value="1"/>
</dbReference>
<reference evidence="10 11" key="1">
    <citation type="journal article" date="2015" name="Stand. Genomic Sci.">
        <title>Genomic Encyclopedia of Bacterial and Archaeal Type Strains, Phase III: the genomes of soil and plant-associated and newly described type strains.</title>
        <authorList>
            <person name="Whitman W.B."/>
            <person name="Woyke T."/>
            <person name="Klenk H.P."/>
            <person name="Zhou Y."/>
            <person name="Lilburn T.G."/>
            <person name="Beck B.J."/>
            <person name="De Vos P."/>
            <person name="Vandamme P."/>
            <person name="Eisen J.A."/>
            <person name="Garrity G."/>
            <person name="Hugenholtz P."/>
            <person name="Kyrpides N.C."/>
        </authorList>
    </citation>
    <scope>NUCLEOTIDE SEQUENCE [LARGE SCALE GENOMIC DNA]</scope>
    <source>
        <strain evidence="10 11">CGMCC 1.2546</strain>
    </source>
</reference>
<name>A0A562MVB2_9HYPH</name>
<feature type="domain" description="ABC transmembrane type-1" evidence="9">
    <location>
        <begin position="182"/>
        <end position="388"/>
    </location>
</feature>
<feature type="transmembrane region" description="Helical" evidence="8">
    <location>
        <begin position="186"/>
        <end position="211"/>
    </location>
</feature>
<feature type="transmembrane region" description="Helical" evidence="8">
    <location>
        <begin position="271"/>
        <end position="294"/>
    </location>
</feature>
<accession>A0A562MVB2</accession>
<comment type="caution">
    <text evidence="10">The sequence shown here is derived from an EMBL/GenBank/DDBJ whole genome shotgun (WGS) entry which is preliminary data.</text>
</comment>
<keyword evidence="11" id="KW-1185">Reference proteome</keyword>
<dbReference type="AlphaFoldDB" id="A0A562MVB2"/>
<dbReference type="PROSITE" id="PS50928">
    <property type="entry name" value="ABC_TM1"/>
    <property type="match status" value="1"/>
</dbReference>
<dbReference type="InterPro" id="IPR035906">
    <property type="entry name" value="MetI-like_sf"/>
</dbReference>
<protein>
    <submittedName>
        <fullName evidence="10">Putative spermidine/putrescine transport system permease protein</fullName>
    </submittedName>
</protein>
<feature type="transmembrane region" description="Helical" evidence="8">
    <location>
        <begin position="315"/>
        <end position="340"/>
    </location>
</feature>
<evidence type="ECO:0000256" key="2">
    <source>
        <dbReference type="ARBA" id="ARBA00007069"/>
    </source>
</evidence>
<dbReference type="PANTHER" id="PTHR42929:SF5">
    <property type="entry name" value="ABC TRANSPORTER PERMEASE PROTEIN"/>
    <property type="match status" value="1"/>
</dbReference>
<evidence type="ECO:0000256" key="1">
    <source>
        <dbReference type="ARBA" id="ARBA00004651"/>
    </source>
</evidence>
<evidence type="ECO:0000256" key="7">
    <source>
        <dbReference type="ARBA" id="ARBA00023136"/>
    </source>
</evidence>
<feature type="transmembrane region" description="Helical" evidence="8">
    <location>
        <begin position="15"/>
        <end position="34"/>
    </location>
</feature>
<dbReference type="EMBL" id="VLKT01000059">
    <property type="protein sequence ID" value="TWI23758.1"/>
    <property type="molecule type" value="Genomic_DNA"/>
</dbReference>
<evidence type="ECO:0000256" key="8">
    <source>
        <dbReference type="RuleBase" id="RU363032"/>
    </source>
</evidence>
<organism evidence="10 11">
    <name type="scientific">Mesorhizobium tianshanense</name>
    <dbReference type="NCBI Taxonomy" id="39844"/>
    <lineage>
        <taxon>Bacteria</taxon>
        <taxon>Pseudomonadati</taxon>
        <taxon>Pseudomonadota</taxon>
        <taxon>Alphaproteobacteria</taxon>
        <taxon>Hyphomicrobiales</taxon>
        <taxon>Phyllobacteriaceae</taxon>
        <taxon>Mesorhizobium</taxon>
    </lineage>
</organism>
<feature type="transmembrane region" description="Helical" evidence="8">
    <location>
        <begin position="217"/>
        <end position="239"/>
    </location>
</feature>
<evidence type="ECO:0000313" key="11">
    <source>
        <dbReference type="Proteomes" id="UP000317122"/>
    </source>
</evidence>
<feature type="transmembrane region" description="Helical" evidence="8">
    <location>
        <begin position="367"/>
        <end position="388"/>
    </location>
</feature>
<keyword evidence="7 8" id="KW-0472">Membrane</keyword>
<keyword evidence="3 8" id="KW-0813">Transport</keyword>
<dbReference type="OrthoDB" id="9807047at2"/>
<sequence>MHGYFAVRSALRARLGAIALVAPLMCFVLFFFFWPLATMMQAAVTDGTVRGVLPETAAALSDWDGESGPTAAMQAALIADLRAPAQQMDFGDAVRRLNSEISGFRSLMSRTATAVRGAPEGSTLTLVGIDQRWGDPKYWQAIRRAMPLYTDRNLLAAVDLTRDARGHIAQAEGGASANRQILTRTFVISAAVTLLCAAIGLPYAMIIAASGGWVRTLLLIAVLLPLWTSLLVRTAAWFILLQNEGIINDTLIALGLTDAPVQLIFNRTGVVIAMTHVLLPFMVLPIYSGLLAIPNNLLPAAASLGATRLQAFRHVLLPLAFPSLMSGCLLVFMVALGYYITPALVGGAEEQMISSVIAFFATGTANWGMAGALGFILLAVTTLLYFVYGRLSRSPTMMIN</sequence>
<dbReference type="Pfam" id="PF00528">
    <property type="entry name" value="BPD_transp_1"/>
    <property type="match status" value="1"/>
</dbReference>
<dbReference type="CDD" id="cd06261">
    <property type="entry name" value="TM_PBP2"/>
    <property type="match status" value="1"/>
</dbReference>
<comment type="similarity">
    <text evidence="2">Belongs to the binding-protein-dependent transport system permease family. CysTW subfamily.</text>
</comment>
<dbReference type="RefSeq" id="WP_145722378.1">
    <property type="nucleotide sequence ID" value="NZ_BSPF01000066.1"/>
</dbReference>
<dbReference type="GO" id="GO:0055085">
    <property type="term" value="P:transmembrane transport"/>
    <property type="evidence" value="ECO:0007669"/>
    <property type="project" value="InterPro"/>
</dbReference>
<keyword evidence="6 8" id="KW-1133">Transmembrane helix</keyword>
<dbReference type="GO" id="GO:0005886">
    <property type="term" value="C:plasma membrane"/>
    <property type="evidence" value="ECO:0007669"/>
    <property type="project" value="UniProtKB-SubCell"/>
</dbReference>
<dbReference type="PANTHER" id="PTHR42929">
    <property type="entry name" value="INNER MEMBRANE ABC TRANSPORTER PERMEASE PROTEIN YDCU-RELATED-RELATED"/>
    <property type="match status" value="1"/>
</dbReference>
<keyword evidence="4" id="KW-1003">Cell membrane</keyword>